<gene>
    <name evidence="1" type="ORF">CRG98_015321</name>
</gene>
<proteinExistence type="predicted"/>
<keyword evidence="2" id="KW-1185">Reference proteome</keyword>
<evidence type="ECO:0000313" key="2">
    <source>
        <dbReference type="Proteomes" id="UP000233551"/>
    </source>
</evidence>
<dbReference type="EMBL" id="PGOL01000839">
    <property type="protein sequence ID" value="PKI64281.1"/>
    <property type="molecule type" value="Genomic_DNA"/>
</dbReference>
<accession>A0A2I0K6U6</accession>
<sequence length="218" mass="24921">MYSIFRELCRDIRVNPIGMEPNDHHSHLWGLVRSPEPLALPQNSIGRYRGDVRPENSPVRFVFQTYSVFRDLCRAIRINPIGLEPNDNHSHLRGSLRSREPLTLHQNYIGSHRGDVRPENCPVGSRHCPAGSVCAIRVCSCKNSPNPTQQRSNPTFYSPIPHPGTRQYQLLLKYVLFIVLVVRTCEKTTENGTKKPFETRFESIELPTILKGKRPRAS</sequence>
<name>A0A2I0K6U6_PUNGR</name>
<dbReference type="Proteomes" id="UP000233551">
    <property type="component" value="Unassembled WGS sequence"/>
</dbReference>
<dbReference type="AlphaFoldDB" id="A0A2I0K6U6"/>
<organism evidence="1 2">
    <name type="scientific">Punica granatum</name>
    <name type="common">Pomegranate</name>
    <dbReference type="NCBI Taxonomy" id="22663"/>
    <lineage>
        <taxon>Eukaryota</taxon>
        <taxon>Viridiplantae</taxon>
        <taxon>Streptophyta</taxon>
        <taxon>Embryophyta</taxon>
        <taxon>Tracheophyta</taxon>
        <taxon>Spermatophyta</taxon>
        <taxon>Magnoliopsida</taxon>
        <taxon>eudicotyledons</taxon>
        <taxon>Gunneridae</taxon>
        <taxon>Pentapetalae</taxon>
        <taxon>rosids</taxon>
        <taxon>malvids</taxon>
        <taxon>Myrtales</taxon>
        <taxon>Lythraceae</taxon>
        <taxon>Punica</taxon>
    </lineage>
</organism>
<reference evidence="1 2" key="1">
    <citation type="submission" date="2017-11" db="EMBL/GenBank/DDBJ databases">
        <title>De-novo sequencing of pomegranate (Punica granatum L.) genome.</title>
        <authorList>
            <person name="Akparov Z."/>
            <person name="Amiraslanov A."/>
            <person name="Hajiyeva S."/>
            <person name="Abbasov M."/>
            <person name="Kaur K."/>
            <person name="Hamwieh A."/>
            <person name="Solovyev V."/>
            <person name="Salamov A."/>
            <person name="Braich B."/>
            <person name="Kosarev P."/>
            <person name="Mahmoud A."/>
            <person name="Hajiyev E."/>
            <person name="Babayeva S."/>
            <person name="Izzatullayeva V."/>
            <person name="Mammadov A."/>
            <person name="Mammadov A."/>
            <person name="Sharifova S."/>
            <person name="Ojaghi J."/>
            <person name="Eynullazada K."/>
            <person name="Bayramov B."/>
            <person name="Abdulazimova A."/>
            <person name="Shahmuradov I."/>
        </authorList>
    </citation>
    <scope>NUCLEOTIDE SEQUENCE [LARGE SCALE GENOMIC DNA]</scope>
    <source>
        <strain evidence="2">cv. AG2017</strain>
        <tissue evidence="1">Leaf</tissue>
    </source>
</reference>
<evidence type="ECO:0000313" key="1">
    <source>
        <dbReference type="EMBL" id="PKI64281.1"/>
    </source>
</evidence>
<protein>
    <submittedName>
        <fullName evidence="1">Uncharacterized protein</fullName>
    </submittedName>
</protein>
<comment type="caution">
    <text evidence="1">The sequence shown here is derived from an EMBL/GenBank/DDBJ whole genome shotgun (WGS) entry which is preliminary data.</text>
</comment>